<keyword evidence="2" id="KW-0472">Membrane</keyword>
<dbReference type="Gene3D" id="3.30.450.20">
    <property type="entry name" value="PAS domain"/>
    <property type="match status" value="1"/>
</dbReference>
<feature type="coiled-coil region" evidence="1">
    <location>
        <begin position="374"/>
        <end position="401"/>
    </location>
</feature>
<dbReference type="PROSITE" id="PS50885">
    <property type="entry name" value="HAMP"/>
    <property type="match status" value="1"/>
</dbReference>
<reference evidence="4 5" key="1">
    <citation type="submission" date="2008-03" db="EMBL/GenBank/DDBJ databases">
        <title>Complete sequence of Leptothrix cholodnii SP-6.</title>
        <authorList>
            <consortium name="US DOE Joint Genome Institute"/>
            <person name="Copeland A."/>
            <person name="Lucas S."/>
            <person name="Lapidus A."/>
            <person name="Glavina del Rio T."/>
            <person name="Dalin E."/>
            <person name="Tice H."/>
            <person name="Bruce D."/>
            <person name="Goodwin L."/>
            <person name="Pitluck S."/>
            <person name="Chertkov O."/>
            <person name="Brettin T."/>
            <person name="Detter J.C."/>
            <person name="Han C."/>
            <person name="Kuske C.R."/>
            <person name="Schmutz J."/>
            <person name="Larimer F."/>
            <person name="Land M."/>
            <person name="Hauser L."/>
            <person name="Kyrpides N."/>
            <person name="Lykidis A."/>
            <person name="Emerson D."/>
            <person name="Richardson P."/>
        </authorList>
    </citation>
    <scope>NUCLEOTIDE SEQUENCE [LARGE SCALE GENOMIC DNA]</scope>
    <source>
        <strain evidence="5">ATCC 51168 / LMG 8142 / SP-6</strain>
    </source>
</reference>
<dbReference type="RefSeq" id="WP_012345092.1">
    <property type="nucleotide sequence ID" value="NC_010524.1"/>
</dbReference>
<evidence type="ECO:0000256" key="2">
    <source>
        <dbReference type="SAM" id="Phobius"/>
    </source>
</evidence>
<evidence type="ECO:0000313" key="5">
    <source>
        <dbReference type="Proteomes" id="UP000001693"/>
    </source>
</evidence>
<sequence length="717" mass="77664">MPEVPPHKPSRGRLFRQYALLINALVGTLLLASAVLSLTFSYRESRDHLVALQFEQAQGAAARIEQYIAGIEQQIGWTALSGMNAGADPLEARRIDSLKLLRQVPAITEVAWLDAQGREQLRVSRLALDTQDQGLDRSAEPLFTEPAAGRVWRGPVSFRKQTEPYMTIARRAGPGRSGGVTVVEVNLKFVWDVVARIRPGHPDGGGLAYAVDQSGALIAHPDISLVLKQTNLRALPQVAASLAADAIDRPPGPAHVADAAGGVAVEDAQDLAGQPVLSAYARLEPLGWRVFVESPRSQTLAPVYASLQRLGLLLAAGLVISMMASAWLARTLVRPIRQLQDGAARLAAGDLDHRLTVATHDELEDLAGEFNRMAGELKGSYEGLERKVREHTAELAEALARQTATAEVLQVIGRSVADAGPVFAKILESCEQLIPDTVASLLDLVDGDRIVLADFRMRVTDNATAEVRAARDRRVRAGYPHPLRGSATEAALDAGRVVEFSDTLNGPDTPPQTREFALSAGYPFSLMVAPMRWEGRPIGSIGVVRYTLVPFRPKERELLQTFADQAAIAIQNARLFTETREALEQRTATTEVLQAISRSVADPQPVFEKILDHCERLFGSDQPGIFLVDDEGQLRVGAFRGPDRARVLASYPKPLGDTLSAVAIRAHRPVELADVLADPAAPAYLRTLAEQTGNFAVMVAPLIHAERAIGSIVVTRR</sequence>
<dbReference type="Gene3D" id="3.30.450.40">
    <property type="match status" value="2"/>
</dbReference>
<feature type="transmembrane region" description="Helical" evidence="2">
    <location>
        <begin position="20"/>
        <end position="40"/>
    </location>
</feature>
<gene>
    <name evidence="4" type="ordered locus">Lcho_0055</name>
</gene>
<dbReference type="STRING" id="395495.Lcho_0055"/>
<dbReference type="KEGG" id="lch:Lcho_0055"/>
<dbReference type="SUPFAM" id="SSF55781">
    <property type="entry name" value="GAF domain-like"/>
    <property type="match status" value="2"/>
</dbReference>
<protein>
    <submittedName>
        <fullName evidence="4">Putative sensor with HAMP domain</fullName>
    </submittedName>
</protein>
<feature type="domain" description="HAMP" evidence="3">
    <location>
        <begin position="330"/>
        <end position="382"/>
    </location>
</feature>
<dbReference type="SMART" id="SM00065">
    <property type="entry name" value="GAF"/>
    <property type="match status" value="1"/>
</dbReference>
<dbReference type="Pfam" id="PF01590">
    <property type="entry name" value="GAF"/>
    <property type="match status" value="1"/>
</dbReference>
<dbReference type="CDD" id="cd18774">
    <property type="entry name" value="PDC2_HK_sensor"/>
    <property type="match status" value="1"/>
</dbReference>
<keyword evidence="1" id="KW-0175">Coiled coil</keyword>
<proteinExistence type="predicted"/>
<dbReference type="PANTHER" id="PTHR32089">
    <property type="entry name" value="METHYL-ACCEPTING CHEMOTAXIS PROTEIN MCPB"/>
    <property type="match status" value="1"/>
</dbReference>
<dbReference type="CDD" id="cd06225">
    <property type="entry name" value="HAMP"/>
    <property type="match status" value="1"/>
</dbReference>
<dbReference type="OrthoDB" id="5519028at2"/>
<dbReference type="eggNOG" id="COG3850">
    <property type="taxonomic scope" value="Bacteria"/>
</dbReference>
<dbReference type="SUPFAM" id="SSF158472">
    <property type="entry name" value="HAMP domain-like"/>
    <property type="match status" value="1"/>
</dbReference>
<dbReference type="AlphaFoldDB" id="B1Y5Y3"/>
<evidence type="ECO:0000313" key="4">
    <source>
        <dbReference type="EMBL" id="ACB32330.1"/>
    </source>
</evidence>
<dbReference type="SMART" id="SM00304">
    <property type="entry name" value="HAMP"/>
    <property type="match status" value="1"/>
</dbReference>
<name>B1Y5Y3_LEPCP</name>
<dbReference type="Pfam" id="PF00672">
    <property type="entry name" value="HAMP"/>
    <property type="match status" value="1"/>
</dbReference>
<dbReference type="InterPro" id="IPR003660">
    <property type="entry name" value="HAMP_dom"/>
</dbReference>
<dbReference type="InterPro" id="IPR029016">
    <property type="entry name" value="GAF-like_dom_sf"/>
</dbReference>
<dbReference type="Proteomes" id="UP000001693">
    <property type="component" value="Chromosome"/>
</dbReference>
<accession>B1Y5Y3</accession>
<dbReference type="GO" id="GO:0007165">
    <property type="term" value="P:signal transduction"/>
    <property type="evidence" value="ECO:0007669"/>
    <property type="project" value="InterPro"/>
</dbReference>
<dbReference type="EMBL" id="CP001013">
    <property type="protein sequence ID" value="ACB32330.1"/>
    <property type="molecule type" value="Genomic_DNA"/>
</dbReference>
<dbReference type="Gene3D" id="6.10.340.10">
    <property type="match status" value="1"/>
</dbReference>
<organism evidence="4 5">
    <name type="scientific">Leptothrix cholodnii (strain ATCC 51168 / LMG 8142 / SP-6)</name>
    <name type="common">Leptothrix discophora (strain SP-6)</name>
    <dbReference type="NCBI Taxonomy" id="395495"/>
    <lineage>
        <taxon>Bacteria</taxon>
        <taxon>Pseudomonadati</taxon>
        <taxon>Pseudomonadota</taxon>
        <taxon>Betaproteobacteria</taxon>
        <taxon>Burkholderiales</taxon>
        <taxon>Sphaerotilaceae</taxon>
        <taxon>Leptothrix</taxon>
    </lineage>
</organism>
<dbReference type="Pfam" id="PF13185">
    <property type="entry name" value="GAF_2"/>
    <property type="match status" value="1"/>
</dbReference>
<keyword evidence="5" id="KW-1185">Reference proteome</keyword>
<dbReference type="HOGENOM" id="CLU_385337_0_0_4"/>
<keyword evidence="2" id="KW-0812">Transmembrane</keyword>
<evidence type="ECO:0000259" key="3">
    <source>
        <dbReference type="PROSITE" id="PS50885"/>
    </source>
</evidence>
<dbReference type="GO" id="GO:0016020">
    <property type="term" value="C:membrane"/>
    <property type="evidence" value="ECO:0007669"/>
    <property type="project" value="InterPro"/>
</dbReference>
<keyword evidence="2" id="KW-1133">Transmembrane helix</keyword>
<dbReference type="PANTHER" id="PTHR32089:SF112">
    <property type="entry name" value="LYSOZYME-LIKE PROTEIN-RELATED"/>
    <property type="match status" value="1"/>
</dbReference>
<dbReference type="InterPro" id="IPR003018">
    <property type="entry name" value="GAF"/>
</dbReference>
<evidence type="ECO:0000256" key="1">
    <source>
        <dbReference type="SAM" id="Coils"/>
    </source>
</evidence>